<reference evidence="1 2" key="1">
    <citation type="submission" date="2019-05" db="EMBL/GenBank/DDBJ databases">
        <title>Another draft genome of Portunus trituberculatus and its Hox gene families provides insights of decapod evolution.</title>
        <authorList>
            <person name="Jeong J.-H."/>
            <person name="Song I."/>
            <person name="Kim S."/>
            <person name="Choi T."/>
            <person name="Kim D."/>
            <person name="Ryu S."/>
            <person name="Kim W."/>
        </authorList>
    </citation>
    <scope>NUCLEOTIDE SEQUENCE [LARGE SCALE GENOMIC DNA]</scope>
    <source>
        <tissue evidence="1">Muscle</tissue>
    </source>
</reference>
<dbReference type="Proteomes" id="UP000324222">
    <property type="component" value="Unassembled WGS sequence"/>
</dbReference>
<comment type="caution">
    <text evidence="1">The sequence shown here is derived from an EMBL/GenBank/DDBJ whole genome shotgun (WGS) entry which is preliminary data.</text>
</comment>
<evidence type="ECO:0000313" key="1">
    <source>
        <dbReference type="EMBL" id="MPC15394.1"/>
    </source>
</evidence>
<dbReference type="AlphaFoldDB" id="A0A5B7D394"/>
<organism evidence="1 2">
    <name type="scientific">Portunus trituberculatus</name>
    <name type="common">Swimming crab</name>
    <name type="synonym">Neptunus trituberculatus</name>
    <dbReference type="NCBI Taxonomy" id="210409"/>
    <lineage>
        <taxon>Eukaryota</taxon>
        <taxon>Metazoa</taxon>
        <taxon>Ecdysozoa</taxon>
        <taxon>Arthropoda</taxon>
        <taxon>Crustacea</taxon>
        <taxon>Multicrustacea</taxon>
        <taxon>Malacostraca</taxon>
        <taxon>Eumalacostraca</taxon>
        <taxon>Eucarida</taxon>
        <taxon>Decapoda</taxon>
        <taxon>Pleocyemata</taxon>
        <taxon>Brachyura</taxon>
        <taxon>Eubrachyura</taxon>
        <taxon>Portunoidea</taxon>
        <taxon>Portunidae</taxon>
        <taxon>Portuninae</taxon>
        <taxon>Portunus</taxon>
    </lineage>
</organism>
<accession>A0A5B7D394</accession>
<evidence type="ECO:0000313" key="2">
    <source>
        <dbReference type="Proteomes" id="UP000324222"/>
    </source>
</evidence>
<proteinExistence type="predicted"/>
<keyword evidence="2" id="KW-1185">Reference proteome</keyword>
<name>A0A5B7D394_PORTR</name>
<gene>
    <name evidence="1" type="ORF">E2C01_008184</name>
</gene>
<protein>
    <submittedName>
        <fullName evidence="1">Uncharacterized protein</fullName>
    </submittedName>
</protein>
<sequence length="83" mass="9159">MSHCGPKVTKYIPDTKKITDKAFHHDFSTGLNNTATLAPPPTGSNNRTSIVALKYNNDGWHKISINQYSRSSRPSLPTRACDS</sequence>
<dbReference type="EMBL" id="VSRR010000424">
    <property type="protein sequence ID" value="MPC15394.1"/>
    <property type="molecule type" value="Genomic_DNA"/>
</dbReference>